<sequence>MASIRRTLSPAHYDRSHLNGAVSSPPCVGSPSHKLLSSASKYSSSSPSSSFLSFSDASLRRFLAAAFPQKRKGFRRFFYRCLPFFVLGFLLGIFPFGQVDTDIRHQDLSFEIKPSHFNVRLDENDNRSFKRNDFAVNTVSFGVDTPANYVSRFDHEPRKQLIVVTPTYNRALQAYFLNRLGQVLRLVQPPLLWIVVEMNAVSTETAEILRKTGVMYRHLVCVKNSTNVKDRGVHQRNVALEHIEMHKLNGIVYFADDDNVYSLELLESMREIGRFGTWPVAMLAQSKNKAILEGPVCNGSEVIGWHTNEKSKRLRRFHVDMSGFAFNSTILWEPEKWRRPFLGPIRQLDTVKEGFQETTFIEQLVEDESQMEGEPHGCSRILNWHLHLGAHDHIYPRGWLLQKNLDVILPI</sequence>
<evidence type="ECO:0000256" key="14">
    <source>
        <dbReference type="PIRSR" id="PIRSR605027-4"/>
    </source>
</evidence>
<comment type="subcellular location">
    <subcellularLocation>
        <location evidence="1 15">Golgi apparatus membrane</location>
        <topology evidence="1 15">Single-pass type II membrane protein</topology>
    </subcellularLocation>
</comment>
<reference evidence="16" key="1">
    <citation type="submission" date="2018-02" db="EMBL/GenBank/DDBJ databases">
        <title>Rhizophora mucronata_Transcriptome.</title>
        <authorList>
            <person name="Meera S.P."/>
            <person name="Sreeshan A."/>
            <person name="Augustine A."/>
        </authorList>
    </citation>
    <scope>NUCLEOTIDE SEQUENCE</scope>
    <source>
        <tissue evidence="16">Leaf</tissue>
    </source>
</reference>
<feature type="binding site" evidence="13">
    <location>
        <position position="258"/>
    </location>
    <ligand>
        <name>Mn(2+)</name>
        <dbReference type="ChEBI" id="CHEBI:29035"/>
    </ligand>
</feature>
<name>A0A2P2K5G7_RHIMU</name>
<comment type="similarity">
    <text evidence="2 15">Belongs to the glycosyltransferase 43 family.</text>
</comment>
<evidence type="ECO:0000256" key="2">
    <source>
        <dbReference type="ARBA" id="ARBA00007706"/>
    </source>
</evidence>
<dbReference type="GO" id="GO:0015018">
    <property type="term" value="F:galactosylgalactosylxylosylprotein 3-beta-glucuronosyltransferase activity"/>
    <property type="evidence" value="ECO:0007669"/>
    <property type="project" value="InterPro"/>
</dbReference>
<keyword evidence="9 15" id="KW-0472">Membrane</keyword>
<keyword evidence="3" id="KW-0328">Glycosyltransferase</keyword>
<evidence type="ECO:0000256" key="4">
    <source>
        <dbReference type="ARBA" id="ARBA00022679"/>
    </source>
</evidence>
<organism evidence="16">
    <name type="scientific">Rhizophora mucronata</name>
    <name type="common">Asiatic mangrove</name>
    <dbReference type="NCBI Taxonomy" id="61149"/>
    <lineage>
        <taxon>Eukaryota</taxon>
        <taxon>Viridiplantae</taxon>
        <taxon>Streptophyta</taxon>
        <taxon>Embryophyta</taxon>
        <taxon>Tracheophyta</taxon>
        <taxon>Spermatophyta</taxon>
        <taxon>Magnoliopsida</taxon>
        <taxon>eudicotyledons</taxon>
        <taxon>Gunneridae</taxon>
        <taxon>Pentapetalae</taxon>
        <taxon>rosids</taxon>
        <taxon>fabids</taxon>
        <taxon>Malpighiales</taxon>
        <taxon>Rhizophoraceae</taxon>
        <taxon>Rhizophora</taxon>
    </lineage>
</organism>
<dbReference type="GO" id="GO:0071555">
    <property type="term" value="P:cell wall organization"/>
    <property type="evidence" value="ECO:0007669"/>
    <property type="project" value="UniProtKB-KW"/>
</dbReference>
<accession>A0A2P2K5G7</accession>
<dbReference type="PANTHER" id="PTHR10896">
    <property type="entry name" value="GALACTOSYLGALACTOSYLXYLOSYLPROTEIN 3-BETA-GLUCURONOSYLTRANSFERASE BETA-1,3-GLUCURONYLTRANSFERASE"/>
    <property type="match status" value="1"/>
</dbReference>
<evidence type="ECO:0000256" key="3">
    <source>
        <dbReference type="ARBA" id="ARBA00022676"/>
    </source>
</evidence>
<keyword evidence="13" id="KW-0479">Metal-binding</keyword>
<dbReference type="GO" id="GO:0009834">
    <property type="term" value="P:plant-type secondary cell wall biogenesis"/>
    <property type="evidence" value="ECO:0007669"/>
    <property type="project" value="TreeGrafter"/>
</dbReference>
<keyword evidence="8 15" id="KW-0333">Golgi apparatus</keyword>
<protein>
    <recommendedName>
        <fullName evidence="15">Glycosyltransferases</fullName>
        <ecNumber evidence="15">2.4.-.-</ecNumber>
    </recommendedName>
</protein>
<feature type="active site" description="Proton donor/acceptor" evidence="12">
    <location>
        <position position="357"/>
    </location>
</feature>
<dbReference type="SUPFAM" id="SSF53448">
    <property type="entry name" value="Nucleotide-diphospho-sugar transferases"/>
    <property type="match status" value="1"/>
</dbReference>
<evidence type="ECO:0000256" key="15">
    <source>
        <dbReference type="RuleBase" id="RU363127"/>
    </source>
</evidence>
<evidence type="ECO:0000256" key="10">
    <source>
        <dbReference type="ARBA" id="ARBA00023180"/>
    </source>
</evidence>
<feature type="transmembrane region" description="Helical" evidence="15">
    <location>
        <begin position="77"/>
        <end position="97"/>
    </location>
</feature>
<keyword evidence="7 15" id="KW-1133">Transmembrane helix</keyword>
<dbReference type="Pfam" id="PF03360">
    <property type="entry name" value="Glyco_transf_43"/>
    <property type="match status" value="1"/>
</dbReference>
<dbReference type="CDD" id="cd00218">
    <property type="entry name" value="GlcAT-I"/>
    <property type="match status" value="1"/>
</dbReference>
<evidence type="ECO:0000256" key="9">
    <source>
        <dbReference type="ARBA" id="ARBA00023136"/>
    </source>
</evidence>
<proteinExistence type="inferred from homology"/>
<evidence type="ECO:0000256" key="13">
    <source>
        <dbReference type="PIRSR" id="PIRSR605027-3"/>
    </source>
</evidence>
<evidence type="ECO:0000256" key="8">
    <source>
        <dbReference type="ARBA" id="ARBA00023034"/>
    </source>
</evidence>
<comment type="cofactor">
    <cofactor evidence="13">
        <name>Mn(2+)</name>
        <dbReference type="ChEBI" id="CHEBI:29035"/>
    </cofactor>
</comment>
<dbReference type="InterPro" id="IPR005027">
    <property type="entry name" value="Glyco_trans_43"/>
</dbReference>
<evidence type="ECO:0000256" key="5">
    <source>
        <dbReference type="ARBA" id="ARBA00022692"/>
    </source>
</evidence>
<evidence type="ECO:0000256" key="11">
    <source>
        <dbReference type="ARBA" id="ARBA00023316"/>
    </source>
</evidence>
<dbReference type="AlphaFoldDB" id="A0A2P2K5G7"/>
<dbReference type="GO" id="GO:0000139">
    <property type="term" value="C:Golgi membrane"/>
    <property type="evidence" value="ECO:0007669"/>
    <property type="project" value="UniProtKB-SubCell"/>
</dbReference>
<evidence type="ECO:0000313" key="16">
    <source>
        <dbReference type="EMBL" id="MBX00950.1"/>
    </source>
</evidence>
<evidence type="ECO:0000256" key="12">
    <source>
        <dbReference type="PIRSR" id="PIRSR605027-1"/>
    </source>
</evidence>
<dbReference type="GO" id="GO:0042285">
    <property type="term" value="F:xylosyltransferase activity"/>
    <property type="evidence" value="ECO:0007669"/>
    <property type="project" value="TreeGrafter"/>
</dbReference>
<evidence type="ECO:0000256" key="6">
    <source>
        <dbReference type="ARBA" id="ARBA00022968"/>
    </source>
</evidence>
<dbReference type="EMBL" id="GGEC01020466">
    <property type="protein sequence ID" value="MBX00950.1"/>
    <property type="molecule type" value="Transcribed_RNA"/>
</dbReference>
<keyword evidence="10" id="KW-0325">Glycoprotein</keyword>
<dbReference type="EC" id="2.4.-.-" evidence="15"/>
<keyword evidence="11 15" id="KW-0961">Cell wall biogenesis/degradation</keyword>
<feature type="site" description="Interaction with galactose moiety of substrate glycoprotein" evidence="14">
    <location>
        <position position="293"/>
    </location>
</feature>
<keyword evidence="5 15" id="KW-0812">Transmembrane</keyword>
<keyword evidence="4 15" id="KW-0808">Transferase</keyword>
<dbReference type="GO" id="GO:0046872">
    <property type="term" value="F:metal ion binding"/>
    <property type="evidence" value="ECO:0007669"/>
    <property type="project" value="UniProtKB-KW"/>
</dbReference>
<keyword evidence="13" id="KW-0464">Manganese</keyword>
<dbReference type="GO" id="GO:0010417">
    <property type="term" value="P:glucuronoxylan biosynthetic process"/>
    <property type="evidence" value="ECO:0007669"/>
    <property type="project" value="TreeGrafter"/>
</dbReference>
<dbReference type="Gene3D" id="3.90.550.10">
    <property type="entry name" value="Spore Coat Polysaccharide Biosynthesis Protein SpsA, Chain A"/>
    <property type="match status" value="1"/>
</dbReference>
<dbReference type="PANTHER" id="PTHR10896:SF65">
    <property type="entry name" value="GALACTOSYLGALACTOSYLXYLOSYLPROTEIN 3-BETA-GLUCURONOSYLTRANSFERASE 3"/>
    <property type="match status" value="1"/>
</dbReference>
<evidence type="ECO:0000256" key="7">
    <source>
        <dbReference type="ARBA" id="ARBA00022989"/>
    </source>
</evidence>
<keyword evidence="6 15" id="KW-0735">Signal-anchor</keyword>
<dbReference type="InterPro" id="IPR029044">
    <property type="entry name" value="Nucleotide-diphossugar_trans"/>
</dbReference>
<comment type="function">
    <text evidence="15">Involved in the synthesis of glucuronoxylan hemicellulose in secondary cell walls.</text>
</comment>
<dbReference type="FunFam" id="3.90.550.10:FF:000064">
    <property type="entry name" value="Glycosyltransferases"/>
    <property type="match status" value="1"/>
</dbReference>
<evidence type="ECO:0000256" key="1">
    <source>
        <dbReference type="ARBA" id="ARBA00004323"/>
    </source>
</evidence>